<feature type="region of interest" description="Disordered" evidence="5">
    <location>
        <begin position="280"/>
        <end position="311"/>
    </location>
</feature>
<dbReference type="InterPro" id="IPR006571">
    <property type="entry name" value="TLDc_dom"/>
</dbReference>
<dbReference type="GO" id="GO:0006979">
    <property type="term" value="P:response to oxidative stress"/>
    <property type="evidence" value="ECO:0007669"/>
    <property type="project" value="TreeGrafter"/>
</dbReference>
<evidence type="ECO:0000256" key="3">
    <source>
        <dbReference type="ARBA" id="ARBA00023128"/>
    </source>
</evidence>
<dbReference type="GO" id="GO:0005739">
    <property type="term" value="C:mitochondrion"/>
    <property type="evidence" value="ECO:0007669"/>
    <property type="project" value="UniProtKB-SubCell"/>
</dbReference>
<reference evidence="9" key="1">
    <citation type="submission" date="2022-11" db="UniProtKB">
        <authorList>
            <consortium name="WormBaseParasite"/>
        </authorList>
    </citation>
    <scope>IDENTIFICATION</scope>
</reference>
<feature type="domain" description="TLDc" evidence="7">
    <location>
        <begin position="947"/>
        <end position="1134"/>
    </location>
</feature>
<evidence type="ECO:0000313" key="8">
    <source>
        <dbReference type="Proteomes" id="UP000887563"/>
    </source>
</evidence>
<dbReference type="CDD" id="cd00118">
    <property type="entry name" value="LysM"/>
    <property type="match status" value="1"/>
</dbReference>
<dbReference type="GO" id="GO:0005634">
    <property type="term" value="C:nucleus"/>
    <property type="evidence" value="ECO:0007669"/>
    <property type="project" value="TreeGrafter"/>
</dbReference>
<feature type="region of interest" description="Disordered" evidence="5">
    <location>
        <begin position="210"/>
        <end position="266"/>
    </location>
</feature>
<feature type="compositionally biased region" description="Polar residues" evidence="5">
    <location>
        <begin position="384"/>
        <end position="395"/>
    </location>
</feature>
<dbReference type="SUPFAM" id="SSF54106">
    <property type="entry name" value="LysM domain"/>
    <property type="match status" value="1"/>
</dbReference>
<dbReference type="PROSITE" id="PS51886">
    <property type="entry name" value="TLDC"/>
    <property type="match status" value="1"/>
</dbReference>
<evidence type="ECO:0000259" key="6">
    <source>
        <dbReference type="PROSITE" id="PS51782"/>
    </source>
</evidence>
<comment type="subcellular location">
    <subcellularLocation>
        <location evidence="1">Mitochondrion</location>
    </subcellularLocation>
</comment>
<evidence type="ECO:0000256" key="1">
    <source>
        <dbReference type="ARBA" id="ARBA00004173"/>
    </source>
</evidence>
<feature type="compositionally biased region" description="Basic and acidic residues" evidence="5">
    <location>
        <begin position="210"/>
        <end position="222"/>
    </location>
</feature>
<feature type="compositionally biased region" description="Polar residues" evidence="5">
    <location>
        <begin position="223"/>
        <end position="252"/>
    </location>
</feature>
<dbReference type="AlphaFoldDB" id="A0A914N4E3"/>
<dbReference type="SMART" id="SM00257">
    <property type="entry name" value="LysM"/>
    <property type="match status" value="1"/>
</dbReference>
<proteinExistence type="inferred from homology"/>
<feature type="compositionally biased region" description="Polar residues" evidence="5">
    <location>
        <begin position="92"/>
        <end position="113"/>
    </location>
</feature>
<dbReference type="PANTHER" id="PTHR23354:SF62">
    <property type="entry name" value="MUSTARD, ISOFORM V"/>
    <property type="match status" value="1"/>
</dbReference>
<evidence type="ECO:0000313" key="9">
    <source>
        <dbReference type="WBParaSite" id="Minc3s03036g32516"/>
    </source>
</evidence>
<evidence type="ECO:0000256" key="5">
    <source>
        <dbReference type="SAM" id="MobiDB-lite"/>
    </source>
</evidence>
<feature type="compositionally biased region" description="Polar residues" evidence="5">
    <location>
        <begin position="500"/>
        <end position="509"/>
    </location>
</feature>
<dbReference type="Gene3D" id="3.10.350.10">
    <property type="entry name" value="LysM domain"/>
    <property type="match status" value="1"/>
</dbReference>
<comment type="similarity">
    <text evidence="2">Belongs to the OXR1 family.</text>
</comment>
<feature type="compositionally biased region" description="Polar residues" evidence="5">
    <location>
        <begin position="566"/>
        <end position="581"/>
    </location>
</feature>
<sequence>MNYVEVQNTDTLEGIAAAHDCTVGFLVKLNKLTSRMVFPGQKLLVPSFDETQTVSSSEKLENKLIKEKSSGIHRGPGHAVPIPPNEIPLRSALSNTYKSYRHSTTASQPQNISSKDDNEPEFGRSASELDPEDQDCLQRFMKIKVKQITESDGTIVGTLLVTPNCLMFDPDVDHPLVQEKGSDLYGMVANMESIISVTVYKHISSLTGEKQNKEEDIFDPERVTSTPRMSIAGSRQGSPSSISKNQRISSLDKSTKTNLNEEGRLDASFEGDQTIVYGTSAGTLLPGSYTSNASSDGESSNISNSELLPCIDEEREIQQRNEAIEREKRPHGEKQSTSVEKFDGVNKQYEKRLSEGAQAITSLDLDEDNDQSGQHLINQMDSLNISKSGEQSQRRSPLPFSRYSPGMARKSFGKLGRTLSAKATSFKGSVQSVASGTQKVAHGVVSHTLSAADHIQAGIQSSAKVVASVPGSIMNISSGLIQEGQNGVMEVVESVKDVLSNESNEPQQEQIDRQTMKRERSLATLESLYQRTQQAREQAAIQRALDTGFVLGSEERSVFERKQKYNDITNNNGQNGRNSIDSPPEPPYYMTVRVDRSRQQRKKTQLSRRNSKEIVDSTGASLSAADFFESGCLFGNKRKREFWFAVPRSRVDAIYHFLLQWSPQKYGQVKASSADETNVVDENTPNEMISTGVNTKQNFGAFVVLDRDVDDEALTGNNNVTSSFPIPPVFPKTCSLFDSTFNGGAFTDRNEDKKLMEALMDVRLKLQNMKKNEPRNAEKNSETTLEELANLSSDSGNSSIFVDSTQKDSSNVKTREDGFNPILKRKSDLTVNIPKSERVLLFRRRTKSKKSYQEEENEGTKHWTIHGANNKGSTPWKYKLLKAFSTNGVNMVAADGEGKGEKPSHHFGKLDREWEVCAVREICRRLSLEDSLEPSELPLPDGALQSQVLDEFMIRQIVDILPPRAEGYPWVNIYSSEKHGFSLATLYRKMSEWKEEMSPVLLIIRDVVGHVFGAVCSTALQPLTPPHYVGTGDSCLLFRFTGEHPHTRELRTFHWTGDNQFFVNATKDFLSIGAGGLSSITNSRSTCPTAAGLWLDADLNNGRSQNCATFNNEPLAGGLEGDFVIQFVEAFGFSMS</sequence>
<dbReference type="InterPro" id="IPR018392">
    <property type="entry name" value="LysM"/>
</dbReference>
<dbReference type="Proteomes" id="UP000887563">
    <property type="component" value="Unplaced"/>
</dbReference>
<feature type="domain" description="LysM" evidence="6">
    <location>
        <begin position="2"/>
        <end position="45"/>
    </location>
</feature>
<keyword evidence="8" id="KW-1185">Reference proteome</keyword>
<evidence type="ECO:0000256" key="4">
    <source>
        <dbReference type="ARBA" id="ARBA00040604"/>
    </source>
</evidence>
<dbReference type="Pfam" id="PF07534">
    <property type="entry name" value="TLD"/>
    <property type="match status" value="1"/>
</dbReference>
<dbReference type="Pfam" id="PF01476">
    <property type="entry name" value="LysM"/>
    <property type="match status" value="1"/>
</dbReference>
<feature type="region of interest" description="Disordered" evidence="5">
    <location>
        <begin position="384"/>
        <end position="405"/>
    </location>
</feature>
<feature type="region of interest" description="Disordered" evidence="5">
    <location>
        <begin position="793"/>
        <end position="816"/>
    </location>
</feature>
<evidence type="ECO:0000259" key="7">
    <source>
        <dbReference type="PROSITE" id="PS51886"/>
    </source>
</evidence>
<feature type="region of interest" description="Disordered" evidence="5">
    <location>
        <begin position="323"/>
        <end position="344"/>
    </location>
</feature>
<dbReference type="InterPro" id="IPR036779">
    <property type="entry name" value="LysM_dom_sf"/>
</dbReference>
<accession>A0A914N4E3</accession>
<dbReference type="SMART" id="SM00584">
    <property type="entry name" value="TLDc"/>
    <property type="match status" value="1"/>
</dbReference>
<feature type="region of interest" description="Disordered" evidence="5">
    <location>
        <begin position="565"/>
        <end position="587"/>
    </location>
</feature>
<feature type="region of interest" description="Disordered" evidence="5">
    <location>
        <begin position="68"/>
        <end position="133"/>
    </location>
</feature>
<dbReference type="PANTHER" id="PTHR23354">
    <property type="entry name" value="NUCLEOLAR PROTEIN 7/ESTROGEN RECEPTOR COACTIVATOR-RELATED"/>
    <property type="match status" value="1"/>
</dbReference>
<feature type="region of interest" description="Disordered" evidence="5">
    <location>
        <begin position="498"/>
        <end position="517"/>
    </location>
</feature>
<feature type="compositionally biased region" description="Low complexity" evidence="5">
    <location>
        <begin position="291"/>
        <end position="305"/>
    </location>
</feature>
<feature type="compositionally biased region" description="Polar residues" evidence="5">
    <location>
        <begin position="793"/>
        <end position="812"/>
    </location>
</feature>
<organism evidence="8 9">
    <name type="scientific">Meloidogyne incognita</name>
    <name type="common">Southern root-knot nematode worm</name>
    <name type="synonym">Oxyuris incognita</name>
    <dbReference type="NCBI Taxonomy" id="6306"/>
    <lineage>
        <taxon>Eukaryota</taxon>
        <taxon>Metazoa</taxon>
        <taxon>Ecdysozoa</taxon>
        <taxon>Nematoda</taxon>
        <taxon>Chromadorea</taxon>
        <taxon>Rhabditida</taxon>
        <taxon>Tylenchina</taxon>
        <taxon>Tylenchomorpha</taxon>
        <taxon>Tylenchoidea</taxon>
        <taxon>Meloidogynidae</taxon>
        <taxon>Meloidogyninae</taxon>
        <taxon>Meloidogyne</taxon>
        <taxon>Meloidogyne incognita group</taxon>
    </lineage>
</organism>
<evidence type="ECO:0000256" key="2">
    <source>
        <dbReference type="ARBA" id="ARBA00009540"/>
    </source>
</evidence>
<name>A0A914N4E3_MELIC</name>
<keyword evidence="3" id="KW-0496">Mitochondrion</keyword>
<dbReference type="PROSITE" id="PS51782">
    <property type="entry name" value="LYSM"/>
    <property type="match status" value="1"/>
</dbReference>
<protein>
    <recommendedName>
        <fullName evidence="4">Oxidation resistance protein 1</fullName>
    </recommendedName>
</protein>
<feature type="compositionally biased region" description="Basic and acidic residues" evidence="5">
    <location>
        <begin position="253"/>
        <end position="266"/>
    </location>
</feature>
<dbReference type="WBParaSite" id="Minc3s03036g32516">
    <property type="protein sequence ID" value="Minc3s03036g32516"/>
    <property type="gene ID" value="Minc3s03036g32516"/>
</dbReference>